<organism evidence="8 9">
    <name type="scientific">Candidatus Thiothrix anitrata</name>
    <dbReference type="NCBI Taxonomy" id="2823902"/>
    <lineage>
        <taxon>Bacteria</taxon>
        <taxon>Pseudomonadati</taxon>
        <taxon>Pseudomonadota</taxon>
        <taxon>Gammaproteobacteria</taxon>
        <taxon>Thiotrichales</taxon>
        <taxon>Thiotrichaceae</taxon>
        <taxon>Thiothrix</taxon>
    </lineage>
</organism>
<feature type="domain" description="DarT" evidence="7">
    <location>
        <begin position="8"/>
        <end position="212"/>
    </location>
</feature>
<evidence type="ECO:0000313" key="9">
    <source>
        <dbReference type="Proteomes" id="UP000672027"/>
    </source>
</evidence>
<dbReference type="InterPro" id="IPR029494">
    <property type="entry name" value="DarT"/>
</dbReference>
<dbReference type="Pfam" id="PF14487">
    <property type="entry name" value="DarT"/>
    <property type="match status" value="1"/>
</dbReference>
<evidence type="ECO:0000256" key="5">
    <source>
        <dbReference type="ARBA" id="ARBA00023125"/>
    </source>
</evidence>
<feature type="binding site" evidence="6">
    <location>
        <begin position="12"/>
        <end position="14"/>
    </location>
    <ligand>
        <name>NAD(+)</name>
        <dbReference type="ChEBI" id="CHEBI:57540"/>
    </ligand>
</feature>
<dbReference type="Proteomes" id="UP000672027">
    <property type="component" value="Chromosome"/>
</dbReference>
<evidence type="ECO:0000256" key="2">
    <source>
        <dbReference type="ARBA" id="ARBA00022676"/>
    </source>
</evidence>
<reference evidence="8 9" key="1">
    <citation type="submission" date="2021-04" db="EMBL/GenBank/DDBJ databases">
        <title>Genomics, taxonomy and metabolism of representatives of sulfur bacteria of the genus Thiothrix: Thiothrix fructosivorans QT, Thiothrix unzii A1T and three new species, Thiothrix subterranea sp. nov., Thiothrix litoralis sp. nov. and 'Candidatus Thiothrix anitrata' sp. nov.</title>
        <authorList>
            <person name="Ravin N.V."/>
            <person name="Smolyakov D."/>
            <person name="Rudenko T.S."/>
            <person name="Mardanov A.V."/>
            <person name="Beletsky A.V."/>
            <person name="Markov N.D."/>
            <person name="Fomenkov A.I."/>
            <person name="Roberts R.J."/>
            <person name="Karnachuk O.V."/>
            <person name="Novikov A."/>
            <person name="Grabovich M.Y."/>
        </authorList>
    </citation>
    <scope>NUCLEOTIDE SEQUENCE [LARGE SCALE GENOMIC DNA]</scope>
    <source>
        <strain evidence="8 9">A52</strain>
    </source>
</reference>
<proteinExistence type="inferred from homology"/>
<evidence type="ECO:0000256" key="3">
    <source>
        <dbReference type="ARBA" id="ARBA00022679"/>
    </source>
</evidence>
<feature type="active site" evidence="6">
    <location>
        <position position="163"/>
    </location>
</feature>
<gene>
    <name evidence="8" type="ORF">J8380_07090</name>
</gene>
<comment type="catalytic activity">
    <reaction evidence="6">
        <text>a thymidine in DNA + NAD(+) = an N-(ADP-alpha-D-ribosyl)-thymidine in DNA + nicotinamide + H(+)</text>
        <dbReference type="Rhea" id="RHEA:71651"/>
        <dbReference type="Rhea" id="RHEA-COMP:13556"/>
        <dbReference type="Rhea" id="RHEA-COMP:18051"/>
        <dbReference type="ChEBI" id="CHEBI:15378"/>
        <dbReference type="ChEBI" id="CHEBI:17154"/>
        <dbReference type="ChEBI" id="CHEBI:57540"/>
        <dbReference type="ChEBI" id="CHEBI:137386"/>
        <dbReference type="ChEBI" id="CHEBI:191199"/>
    </reaction>
</comment>
<dbReference type="PROSITE" id="PS52018">
    <property type="entry name" value="DART"/>
    <property type="match status" value="1"/>
</dbReference>
<keyword evidence="3 6" id="KW-0808">Transferase</keyword>
<keyword evidence="2 6" id="KW-0328">Glycosyltransferase</keyword>
<feature type="active site" description="Proton acceptor" evidence="6">
    <location>
        <position position="50"/>
    </location>
</feature>
<evidence type="ECO:0000256" key="1">
    <source>
        <dbReference type="ARBA" id="ARBA00022649"/>
    </source>
</evidence>
<keyword evidence="4 6" id="KW-0548">Nucleotidyltransferase</keyword>
<keyword evidence="9" id="KW-1185">Reference proteome</keyword>
<comment type="similarity">
    <text evidence="6">Belongs to the DarT ADP-ribosyltransferase family.</text>
</comment>
<dbReference type="RefSeq" id="WP_210229604.1">
    <property type="nucleotide sequence ID" value="NZ_CP072800.1"/>
</dbReference>
<evidence type="ECO:0000313" key="8">
    <source>
        <dbReference type="EMBL" id="QTR51305.1"/>
    </source>
</evidence>
<feature type="binding site" evidence="6">
    <location>
        <position position="29"/>
    </location>
    <ligand>
        <name>NAD(+)</name>
        <dbReference type="ChEBI" id="CHEBI:57540"/>
    </ligand>
</feature>
<comment type="caution">
    <text evidence="6">Lacks conserved residue(s) required for the propagation of feature annotation.</text>
</comment>
<name>A0ABX7X601_9GAMM</name>
<protein>
    <submittedName>
        <fullName evidence="8">DUF4433 domain-containing protein</fullName>
    </submittedName>
</protein>
<evidence type="ECO:0000256" key="6">
    <source>
        <dbReference type="PROSITE-ProRule" id="PRU01362"/>
    </source>
</evidence>
<keyword evidence="5 6" id="KW-0238">DNA-binding</keyword>
<dbReference type="EMBL" id="CP072800">
    <property type="protein sequence ID" value="QTR51305.1"/>
    <property type="molecule type" value="Genomic_DNA"/>
</dbReference>
<keyword evidence="1 6" id="KW-1277">Toxin-antitoxin system</keyword>
<evidence type="ECO:0000259" key="7">
    <source>
        <dbReference type="PROSITE" id="PS52018"/>
    </source>
</evidence>
<evidence type="ECO:0000256" key="4">
    <source>
        <dbReference type="ARBA" id="ARBA00022695"/>
    </source>
</evidence>
<accession>A0ABX7X601</accession>
<feature type="binding site" evidence="6">
    <location>
        <position position="50"/>
    </location>
    <ligand>
        <name>NAD(+)</name>
        <dbReference type="ChEBI" id="CHEBI:57540"/>
    </ligand>
</feature>
<sequence length="212" mass="24289">MSNIPDPLWLFHITHISNLPNILLQGGLLANNAISGQYTNIAHQEIQTRRHSKQIPCGIGGVLHDYVPFYFCRQSPMLYAISKNRVEGYSGGQAEVLYLAVKFSDIQQAGLPWVFTDGHAAMDFSEFYTDPTHFDQVDWELMQAQYWSDTDDDPDRKRRRQAEFLVHQCVPWACITGIGVYDAAQQSRVESILDNAPSVHKPNVKVLRKWYY</sequence>